<keyword evidence="1" id="KW-0812">Transmembrane</keyword>
<name>A0AAN5CL68_9BILA</name>
<gene>
    <name evidence="2" type="ORF">PMAYCL1PPCAC_16612</name>
</gene>
<evidence type="ECO:0000256" key="1">
    <source>
        <dbReference type="SAM" id="Phobius"/>
    </source>
</evidence>
<keyword evidence="1" id="KW-1133">Transmembrane helix</keyword>
<evidence type="ECO:0008006" key="4">
    <source>
        <dbReference type="Google" id="ProtNLM"/>
    </source>
</evidence>
<organism evidence="2 3">
    <name type="scientific">Pristionchus mayeri</name>
    <dbReference type="NCBI Taxonomy" id="1317129"/>
    <lineage>
        <taxon>Eukaryota</taxon>
        <taxon>Metazoa</taxon>
        <taxon>Ecdysozoa</taxon>
        <taxon>Nematoda</taxon>
        <taxon>Chromadorea</taxon>
        <taxon>Rhabditida</taxon>
        <taxon>Rhabditina</taxon>
        <taxon>Diplogasteromorpha</taxon>
        <taxon>Diplogasteroidea</taxon>
        <taxon>Neodiplogasteridae</taxon>
        <taxon>Pristionchus</taxon>
    </lineage>
</organism>
<dbReference type="AlphaFoldDB" id="A0AAN5CL68"/>
<proteinExistence type="predicted"/>
<feature type="non-terminal residue" evidence="2">
    <location>
        <position position="317"/>
    </location>
</feature>
<evidence type="ECO:0000313" key="3">
    <source>
        <dbReference type="Proteomes" id="UP001328107"/>
    </source>
</evidence>
<dbReference type="EMBL" id="BTRK01000004">
    <property type="protein sequence ID" value="GMR46417.1"/>
    <property type="molecule type" value="Genomic_DNA"/>
</dbReference>
<evidence type="ECO:0000313" key="2">
    <source>
        <dbReference type="EMBL" id="GMR46417.1"/>
    </source>
</evidence>
<comment type="caution">
    <text evidence="2">The sequence shown here is derived from an EMBL/GenBank/DDBJ whole genome shotgun (WGS) entry which is preliminary data.</text>
</comment>
<feature type="transmembrane region" description="Helical" evidence="1">
    <location>
        <begin position="182"/>
        <end position="201"/>
    </location>
</feature>
<feature type="transmembrane region" description="Helical" evidence="1">
    <location>
        <begin position="17"/>
        <end position="36"/>
    </location>
</feature>
<accession>A0AAN5CL68</accession>
<reference evidence="3" key="1">
    <citation type="submission" date="2022-10" db="EMBL/GenBank/DDBJ databases">
        <title>Genome assembly of Pristionchus species.</title>
        <authorList>
            <person name="Yoshida K."/>
            <person name="Sommer R.J."/>
        </authorList>
    </citation>
    <scope>NUCLEOTIDE SEQUENCE [LARGE SCALE GENOMIC DNA]</scope>
    <source>
        <strain evidence="3">RS5460</strain>
    </source>
</reference>
<sequence>IPVFLRNTPDGFGSTKMMLLFQLAGCFVNSLLYGFLQPFPLYPNKALIFTGPFHAFGSTAASLMFVGWIANLSLLSCAAITFSFNYYVETMDHFKQKNAIFEFFRKLSVFRRLIFYSVFDAVVVIINSIVLYYSIDDNLPIANEMLAHLRDNYALIQLKSQYYTLEVRIPNLLNMYYQNTQILGGGVLIFFLIYCSILYFLRSNVRTEMEAVIGNILRYSVHEVQLRPSLAPRTFDILQQLFRLLILVDVTPIALFFFPTGIFIVINYVLPSLVSTQGLLIFFSLLTGILFSSYSYAYYIFRLIGFKYYRKALITIV</sequence>
<feature type="transmembrane region" description="Helical" evidence="1">
    <location>
        <begin position="241"/>
        <end position="266"/>
    </location>
</feature>
<keyword evidence="1" id="KW-0472">Membrane</keyword>
<keyword evidence="3" id="KW-1185">Reference proteome</keyword>
<protein>
    <recommendedName>
        <fullName evidence="4">G protein-coupled receptor</fullName>
    </recommendedName>
</protein>
<feature type="non-terminal residue" evidence="2">
    <location>
        <position position="1"/>
    </location>
</feature>
<dbReference type="Proteomes" id="UP001328107">
    <property type="component" value="Unassembled WGS sequence"/>
</dbReference>
<feature type="transmembrane region" description="Helical" evidence="1">
    <location>
        <begin position="278"/>
        <end position="301"/>
    </location>
</feature>
<feature type="transmembrane region" description="Helical" evidence="1">
    <location>
        <begin position="113"/>
        <end position="135"/>
    </location>
</feature>
<feature type="transmembrane region" description="Helical" evidence="1">
    <location>
        <begin position="65"/>
        <end position="88"/>
    </location>
</feature>